<reference evidence="4" key="1">
    <citation type="submission" date="2019-02" db="EMBL/GenBank/DDBJ databases">
        <authorList>
            <person name="Gruber-Vodicka R. H."/>
            <person name="Seah K. B. B."/>
        </authorList>
    </citation>
    <scope>NUCLEOTIDE SEQUENCE</scope>
    <source>
        <strain evidence="5">BECK_S1320</strain>
        <strain evidence="4">BECK_S1321</strain>
    </source>
</reference>
<dbReference type="Gene3D" id="1.10.45.10">
    <property type="entry name" value="Vanillyl-alcohol Oxidase, Chain A, domain 4"/>
    <property type="match status" value="1"/>
</dbReference>
<dbReference type="PROSITE" id="PS51387">
    <property type="entry name" value="FAD_PCMH"/>
    <property type="match status" value="1"/>
</dbReference>
<proteinExistence type="predicted"/>
<dbReference type="InterPro" id="IPR016169">
    <property type="entry name" value="FAD-bd_PCMH_sub2"/>
</dbReference>
<dbReference type="SUPFAM" id="SSF55103">
    <property type="entry name" value="FAD-linked oxidases, C-terminal domain"/>
    <property type="match status" value="1"/>
</dbReference>
<sequence>MDSSNDIGARLQKLVAAAASGARNEGSFQILGGETKHFLGREPTGASLSVVDHRGIVNYQPKELVITARCGSRLAEIESTLAERDQMLSFEPPHFGPGATLGGAVATGLSGPRRPYAGSTRDFVMGVRILNGRGEMLRFGGEVMKNVAGYDVSRLMVGAMGTLGIILEASLKVMPAPAEEITLIREHTMAEAITLMNDWGGRPLPLSGACFHDGRLYARLSGAPGATRPARERLGGELLETTGGDHKGHAGDRGFWRDVREQRHDFFTGMTASEPLWRISVPPACPPLGLSGTWFIEWGGAQRWLRTGPPAREIRKAVSAMGGHVTLFRGGDRGSDVFHPLAPGIAELHGRIKRAFDPHGLFNPGRLYPNL</sequence>
<dbReference type="InterPro" id="IPR006094">
    <property type="entry name" value="Oxid_FAD_bind_N"/>
</dbReference>
<dbReference type="NCBIfam" id="NF008439">
    <property type="entry name" value="PRK11282.1"/>
    <property type="match status" value="1"/>
</dbReference>
<dbReference type="InterPro" id="IPR016164">
    <property type="entry name" value="FAD-linked_Oxase-like_C"/>
</dbReference>
<evidence type="ECO:0000313" key="4">
    <source>
        <dbReference type="EMBL" id="VFK36633.1"/>
    </source>
</evidence>
<dbReference type="InterPro" id="IPR016171">
    <property type="entry name" value="Vanillyl_alc_oxidase_C-sub2"/>
</dbReference>
<dbReference type="Gene3D" id="3.30.465.10">
    <property type="match status" value="1"/>
</dbReference>
<dbReference type="Pfam" id="PF01565">
    <property type="entry name" value="FAD_binding_4"/>
    <property type="match status" value="1"/>
</dbReference>
<dbReference type="EMBL" id="CAADFU010000003">
    <property type="protein sequence ID" value="VFK39555.1"/>
    <property type="molecule type" value="Genomic_DNA"/>
</dbReference>
<protein>
    <submittedName>
        <fullName evidence="4">Glycolate oxidase FAD binding subunit</fullName>
    </submittedName>
</protein>
<evidence type="ECO:0000256" key="1">
    <source>
        <dbReference type="ARBA" id="ARBA00022630"/>
    </source>
</evidence>
<dbReference type="InterPro" id="IPR036318">
    <property type="entry name" value="FAD-bd_PCMH-like_sf"/>
</dbReference>
<dbReference type="PANTHER" id="PTHR11748:SF103">
    <property type="entry name" value="GLYCOLATE OXIDASE SUBUNIT GLCE"/>
    <property type="match status" value="1"/>
</dbReference>
<name>A0A450Y524_9GAMM</name>
<gene>
    <name evidence="5" type="ORF">BECKSD772E_GA0070983_100312</name>
    <name evidence="4" type="ORF">BECKSD772F_GA0070984_100362</name>
</gene>
<dbReference type="EMBL" id="CAADFR010000003">
    <property type="protein sequence ID" value="VFK36633.1"/>
    <property type="molecule type" value="Genomic_DNA"/>
</dbReference>
<dbReference type="AlphaFoldDB" id="A0A450Y524"/>
<accession>A0A450Y524</accession>
<evidence type="ECO:0000256" key="2">
    <source>
        <dbReference type="ARBA" id="ARBA00022827"/>
    </source>
</evidence>
<keyword evidence="2" id="KW-0274">FAD</keyword>
<evidence type="ECO:0000259" key="3">
    <source>
        <dbReference type="PROSITE" id="PS51387"/>
    </source>
</evidence>
<dbReference type="GO" id="GO:0071949">
    <property type="term" value="F:FAD binding"/>
    <property type="evidence" value="ECO:0007669"/>
    <property type="project" value="InterPro"/>
</dbReference>
<dbReference type="SUPFAM" id="SSF56176">
    <property type="entry name" value="FAD-binding/transporter-associated domain-like"/>
    <property type="match status" value="1"/>
</dbReference>
<dbReference type="PANTHER" id="PTHR11748">
    <property type="entry name" value="D-LACTATE DEHYDROGENASE"/>
    <property type="match status" value="1"/>
</dbReference>
<feature type="domain" description="FAD-binding PCMH-type" evidence="3">
    <location>
        <begin position="1"/>
        <end position="176"/>
    </location>
</feature>
<keyword evidence="1" id="KW-0285">Flavoprotein</keyword>
<dbReference type="InterPro" id="IPR016166">
    <property type="entry name" value="FAD-bd_PCMH"/>
</dbReference>
<dbReference type="GO" id="GO:0003824">
    <property type="term" value="F:catalytic activity"/>
    <property type="evidence" value="ECO:0007669"/>
    <property type="project" value="InterPro"/>
</dbReference>
<organism evidence="4">
    <name type="scientific">Candidatus Kentrum sp. SD</name>
    <dbReference type="NCBI Taxonomy" id="2126332"/>
    <lineage>
        <taxon>Bacteria</taxon>
        <taxon>Pseudomonadati</taxon>
        <taxon>Pseudomonadota</taxon>
        <taxon>Gammaproteobacteria</taxon>
        <taxon>Candidatus Kentrum</taxon>
    </lineage>
</organism>
<evidence type="ECO:0000313" key="5">
    <source>
        <dbReference type="EMBL" id="VFK39555.1"/>
    </source>
</evidence>